<evidence type="ECO:0000313" key="4">
    <source>
        <dbReference type="EMBL" id="CAB5006757.1"/>
    </source>
</evidence>
<dbReference type="AlphaFoldDB" id="A0A6J7E0Z7"/>
<sequence length="124" mass="12987">MSAPIGPYSPIVRAGSLVVTSGQLGILPSETGPVLVEGGTSAQLRQALANALELLSSEALRIEDVIKATVFLVDMSEFANVNEVWIEFFAGHRPARTAIGVSALPLGASIEIELWAVDPSESSI</sequence>
<dbReference type="GO" id="GO:0019239">
    <property type="term" value="F:deaminase activity"/>
    <property type="evidence" value="ECO:0007669"/>
    <property type="project" value="TreeGrafter"/>
</dbReference>
<dbReference type="CDD" id="cd00448">
    <property type="entry name" value="YjgF_YER057c_UK114_family"/>
    <property type="match status" value="1"/>
</dbReference>
<dbReference type="EMBL" id="CAFBPM010000001">
    <property type="protein sequence ID" value="CAB5006757.1"/>
    <property type="molecule type" value="Genomic_DNA"/>
</dbReference>
<comment type="similarity">
    <text evidence="1">Belongs to the RutC family.</text>
</comment>
<dbReference type="EMBL" id="CAFABE010000038">
    <property type="protein sequence ID" value="CAB4828559.1"/>
    <property type="molecule type" value="Genomic_DNA"/>
</dbReference>
<dbReference type="SUPFAM" id="SSF55298">
    <property type="entry name" value="YjgF-like"/>
    <property type="match status" value="1"/>
</dbReference>
<accession>A0A6J7E0Z7</accession>
<dbReference type="GO" id="GO:0005829">
    <property type="term" value="C:cytosol"/>
    <property type="evidence" value="ECO:0007669"/>
    <property type="project" value="TreeGrafter"/>
</dbReference>
<dbReference type="Pfam" id="PF01042">
    <property type="entry name" value="Ribonuc_L-PSP"/>
    <property type="match status" value="1"/>
</dbReference>
<dbReference type="InterPro" id="IPR035959">
    <property type="entry name" value="RutC-like_sf"/>
</dbReference>
<reference evidence="3" key="1">
    <citation type="submission" date="2020-05" db="EMBL/GenBank/DDBJ databases">
        <authorList>
            <person name="Chiriac C."/>
            <person name="Salcher M."/>
            <person name="Ghai R."/>
            <person name="Kavagutti S V."/>
        </authorList>
    </citation>
    <scope>NUCLEOTIDE SEQUENCE</scope>
</reference>
<proteinExistence type="inferred from homology"/>
<name>A0A6J7E0Z7_9ZZZZ</name>
<gene>
    <name evidence="2" type="ORF">UFOPK3164_00942</name>
    <name evidence="3" type="ORF">UFOPK3427_01018</name>
    <name evidence="4" type="ORF">UFOPK4112_00068</name>
</gene>
<organism evidence="3">
    <name type="scientific">freshwater metagenome</name>
    <dbReference type="NCBI Taxonomy" id="449393"/>
    <lineage>
        <taxon>unclassified sequences</taxon>
        <taxon>metagenomes</taxon>
        <taxon>ecological metagenomes</taxon>
    </lineage>
</organism>
<dbReference type="PANTHER" id="PTHR11803:SF58">
    <property type="entry name" value="PROTEIN HMF1-RELATED"/>
    <property type="match status" value="1"/>
</dbReference>
<protein>
    <submittedName>
        <fullName evidence="3">Unannotated protein</fullName>
    </submittedName>
</protein>
<dbReference type="EMBL" id="CAFBLT010000001">
    <property type="protein sequence ID" value="CAB4874239.1"/>
    <property type="molecule type" value="Genomic_DNA"/>
</dbReference>
<dbReference type="PANTHER" id="PTHR11803">
    <property type="entry name" value="2-IMINOBUTANOATE/2-IMINOPROPANOATE DEAMINASE RIDA"/>
    <property type="match status" value="1"/>
</dbReference>
<evidence type="ECO:0000313" key="3">
    <source>
        <dbReference type="EMBL" id="CAB4874239.1"/>
    </source>
</evidence>
<dbReference type="InterPro" id="IPR006175">
    <property type="entry name" value="YjgF/YER057c/UK114"/>
</dbReference>
<evidence type="ECO:0000256" key="1">
    <source>
        <dbReference type="ARBA" id="ARBA00010552"/>
    </source>
</evidence>
<dbReference type="Gene3D" id="3.30.1330.40">
    <property type="entry name" value="RutC-like"/>
    <property type="match status" value="1"/>
</dbReference>
<evidence type="ECO:0000313" key="2">
    <source>
        <dbReference type="EMBL" id="CAB4828559.1"/>
    </source>
</evidence>